<reference evidence="1 2" key="1">
    <citation type="submission" date="2016-11" db="EMBL/GenBank/DDBJ databases">
        <authorList>
            <person name="Jaros S."/>
            <person name="Januszkiewicz K."/>
            <person name="Wedrychowicz H."/>
        </authorList>
    </citation>
    <scope>NUCLEOTIDE SEQUENCE [LARGE SCALE GENOMIC DNA]</scope>
    <source>
        <strain evidence="1 2">DSM 14214</strain>
    </source>
</reference>
<evidence type="ECO:0000313" key="1">
    <source>
        <dbReference type="EMBL" id="SHK29291.1"/>
    </source>
</evidence>
<gene>
    <name evidence="1" type="ORF">SAMN02745138_01494</name>
</gene>
<name>A0A1M6RA05_9FIRM</name>
<evidence type="ECO:0000313" key="2">
    <source>
        <dbReference type="Proteomes" id="UP000183975"/>
    </source>
</evidence>
<dbReference type="Proteomes" id="UP000183975">
    <property type="component" value="Unassembled WGS sequence"/>
</dbReference>
<organism evidence="1 2">
    <name type="scientific">Anaerotignum lactatifermentans DSM 14214</name>
    <dbReference type="NCBI Taxonomy" id="1121323"/>
    <lineage>
        <taxon>Bacteria</taxon>
        <taxon>Bacillati</taxon>
        <taxon>Bacillota</taxon>
        <taxon>Clostridia</taxon>
        <taxon>Lachnospirales</taxon>
        <taxon>Anaerotignaceae</taxon>
        <taxon>Anaerotignum</taxon>
    </lineage>
</organism>
<keyword evidence="2" id="KW-1185">Reference proteome</keyword>
<dbReference type="AlphaFoldDB" id="A0A1M6RA05"/>
<accession>A0A1M6RA05</accession>
<dbReference type="EMBL" id="FRAH01000022">
    <property type="protein sequence ID" value="SHK29291.1"/>
    <property type="molecule type" value="Genomic_DNA"/>
</dbReference>
<sequence length="61" mass="7581">MIYKDCLYYGAERIYIAVRFFEIFCHCDVVVVCENKYSFWNFYSIMLKRYCLYFIDSKIRS</sequence>
<proteinExistence type="predicted"/>
<protein>
    <submittedName>
        <fullName evidence="1">Uncharacterized protein</fullName>
    </submittedName>
</protein>